<proteinExistence type="predicted"/>
<keyword evidence="4" id="KW-1185">Reference proteome</keyword>
<sequence length="642" mass="73888">MSLLRFPRLGALAIMPKPGRVLPTLALLVVLSISLFFLRGTREASFLVPLRPDGGRGENNAWRNGAVPGKPGGLSHRPHLAHHPIDDLIKEARTQFNQLMGKQSLNLEQAASRYRERRGRHPPPGFDKWFEVAQEKKGIIVEEFFDRIYHDIHPFWGLDPRDIRARAHNQPFTIAVRNGKIKPIHDDKEIHFRMQMWIDLVERMMPHLPDLDMYVNHMDESRVMVPWEDIEKYAAAEQRKRVVIPVDEAIQTYSGVADVENDERYDPHWHHGDAHKFWDFIRDACPPNSPGRSVSSLDTFNSTIEFPDAPVPQYTHKGYVKNFTASEDVCLQPHLRGMHGTFVEAISMSTTKQLMPIFGECKLSTNNEMLIPSAMYLAENLRKDYSGGNERGGPWANKIDGMVWRGAASGARNKDDNWWHNHRHRFIQMMNGTTVASMEAGDVEAGPTFRLLAPEKDPYQLSAQKEGQLGKWVSSWSDVAFNNLLCHPPEFAPDGKKLRTCKHNDELFKVVEGMPFAKVYDWKYVPDVDGNSFSGRYRAFLMSTSLPLKSTIYPEWHDARLMPWVHFVPFDNSYMDVYGIMDYFLNGHDEEAERIAREGQAWSSAVLRQDDMLIYTWRLLLEYARVMDDNRDKLAYVADLTR</sequence>
<evidence type="ECO:0000313" key="3">
    <source>
        <dbReference type="EMBL" id="KAK1750500.1"/>
    </source>
</evidence>
<reference evidence="3" key="1">
    <citation type="submission" date="2023-06" db="EMBL/GenBank/DDBJ databases">
        <title>Genome-scale phylogeny and comparative genomics of the fungal order Sordariales.</title>
        <authorList>
            <consortium name="Lawrence Berkeley National Laboratory"/>
            <person name="Hensen N."/>
            <person name="Bonometti L."/>
            <person name="Westerberg I."/>
            <person name="Brannstrom I.O."/>
            <person name="Guillou S."/>
            <person name="Cros-Aarteil S."/>
            <person name="Calhoun S."/>
            <person name="Haridas S."/>
            <person name="Kuo A."/>
            <person name="Mondo S."/>
            <person name="Pangilinan J."/>
            <person name="Riley R."/>
            <person name="Labutti K."/>
            <person name="Andreopoulos B."/>
            <person name="Lipzen A."/>
            <person name="Chen C."/>
            <person name="Yanf M."/>
            <person name="Daum C."/>
            <person name="Ng V."/>
            <person name="Clum A."/>
            <person name="Steindorff A."/>
            <person name="Ohm R."/>
            <person name="Martin F."/>
            <person name="Silar P."/>
            <person name="Natvig D."/>
            <person name="Lalanne C."/>
            <person name="Gautier V."/>
            <person name="Ament-Velasquez S.L."/>
            <person name="Kruys A."/>
            <person name="Hutchinson M.I."/>
            <person name="Powell A.J."/>
            <person name="Barry K."/>
            <person name="Miller A.N."/>
            <person name="Grigoriev I.V."/>
            <person name="Debuchy R."/>
            <person name="Gladieux P."/>
            <person name="Thoren M.H."/>
            <person name="Johannesson H."/>
        </authorList>
    </citation>
    <scope>NUCLEOTIDE SEQUENCE</scope>
    <source>
        <strain evidence="3">PSN4</strain>
    </source>
</reference>
<dbReference type="InterPro" id="IPR051091">
    <property type="entry name" value="O-Glucosyltr/Glycosyltrsf_90"/>
</dbReference>
<dbReference type="AlphaFoldDB" id="A0AAJ0B2I6"/>
<dbReference type="SMART" id="SM00672">
    <property type="entry name" value="CAP10"/>
    <property type="match status" value="1"/>
</dbReference>
<accession>A0AAJ0B2I6</accession>
<name>A0AAJ0B2I6_9PEZI</name>
<organism evidence="3 4">
    <name type="scientific">Echria macrotheca</name>
    <dbReference type="NCBI Taxonomy" id="438768"/>
    <lineage>
        <taxon>Eukaryota</taxon>
        <taxon>Fungi</taxon>
        <taxon>Dikarya</taxon>
        <taxon>Ascomycota</taxon>
        <taxon>Pezizomycotina</taxon>
        <taxon>Sordariomycetes</taxon>
        <taxon>Sordariomycetidae</taxon>
        <taxon>Sordariales</taxon>
        <taxon>Schizotheciaceae</taxon>
        <taxon>Echria</taxon>
    </lineage>
</organism>
<dbReference type="Proteomes" id="UP001239445">
    <property type="component" value="Unassembled WGS sequence"/>
</dbReference>
<dbReference type="InterPro" id="IPR006598">
    <property type="entry name" value="CAP10"/>
</dbReference>
<keyword evidence="1" id="KW-0472">Membrane</keyword>
<protein>
    <recommendedName>
        <fullName evidence="2">Glycosyl transferase CAP10 domain-containing protein</fullName>
    </recommendedName>
</protein>
<dbReference type="PANTHER" id="PTHR12203">
    <property type="entry name" value="KDEL LYS-ASP-GLU-LEU CONTAINING - RELATED"/>
    <property type="match status" value="1"/>
</dbReference>
<comment type="caution">
    <text evidence="3">The sequence shown here is derived from an EMBL/GenBank/DDBJ whole genome shotgun (WGS) entry which is preliminary data.</text>
</comment>
<dbReference type="EMBL" id="MU839846">
    <property type="protein sequence ID" value="KAK1750500.1"/>
    <property type="molecule type" value="Genomic_DNA"/>
</dbReference>
<keyword evidence="1" id="KW-1133">Transmembrane helix</keyword>
<feature type="transmembrane region" description="Helical" evidence="1">
    <location>
        <begin position="21"/>
        <end position="38"/>
    </location>
</feature>
<keyword evidence="1" id="KW-0812">Transmembrane</keyword>
<evidence type="ECO:0000256" key="1">
    <source>
        <dbReference type="SAM" id="Phobius"/>
    </source>
</evidence>
<feature type="domain" description="Glycosyl transferase CAP10" evidence="2">
    <location>
        <begin position="325"/>
        <end position="630"/>
    </location>
</feature>
<evidence type="ECO:0000313" key="4">
    <source>
        <dbReference type="Proteomes" id="UP001239445"/>
    </source>
</evidence>
<gene>
    <name evidence="3" type="ORF">QBC47DRAFT_393588</name>
</gene>
<evidence type="ECO:0000259" key="2">
    <source>
        <dbReference type="SMART" id="SM00672"/>
    </source>
</evidence>
<dbReference type="PANTHER" id="PTHR12203:SF22">
    <property type="entry name" value="CAPSULE ASSOCIATED PROTEIN"/>
    <property type="match status" value="1"/>
</dbReference>
<dbReference type="Pfam" id="PF05686">
    <property type="entry name" value="Glyco_transf_90"/>
    <property type="match status" value="1"/>
</dbReference>